<protein>
    <recommendedName>
        <fullName evidence="3">DNA/RNA non-specific endonuclease domain-containing protein</fullName>
    </recommendedName>
</protein>
<dbReference type="EMBL" id="MKIR01000001">
    <property type="protein sequence ID" value="OFI50459.1"/>
    <property type="molecule type" value="Genomic_DNA"/>
</dbReference>
<gene>
    <name evidence="1" type="ORF">BG261_00850</name>
</gene>
<keyword evidence="2" id="KW-1185">Reference proteome</keyword>
<evidence type="ECO:0000313" key="2">
    <source>
        <dbReference type="Proteomes" id="UP000178622"/>
    </source>
</evidence>
<evidence type="ECO:0000313" key="1">
    <source>
        <dbReference type="EMBL" id="OFI50459.1"/>
    </source>
</evidence>
<evidence type="ECO:0008006" key="3">
    <source>
        <dbReference type="Google" id="ProtNLM"/>
    </source>
</evidence>
<comment type="caution">
    <text evidence="1">The sequence shown here is derived from an EMBL/GenBank/DDBJ whole genome shotgun (WGS) entry which is preliminary data.</text>
</comment>
<sequence>MKEEDEELKKKSKILEMLGIEFEEVEEGEEKLKNSIIKNVEKGKEELKNNEKIKIRFKKGNYFDIVYKDEEVFIPYEENSALNENENENENTLLLDKNDENDEKYIWKGILSKANELEGKIELSQLKSNGYYKLEDTGPKYVNIHKGHLVAHAYEKYLDIPKEFFGKGNASNIRPQTMRSNCSSSEDFGQLYFENKILNYLKNNDSGSIYFEVEPIYFDKEDKIPIGNRYLAYGGKDKDNEKYKNFSNFHVFIPNYDINIIPKKDEVTYKDFYNFKIEENTENFSGIIVHKINVSEKMYKSIENEGKKEIFCLHNKNINKIKENSEVLIENSSKKQIIICKNIDEIPTEEINKYPEISEYISNYDKIPNSGKIIKIEFQ</sequence>
<organism evidence="1 2">
    <name type="scientific">Floricoccus tropicus</name>
    <dbReference type="NCBI Taxonomy" id="1859473"/>
    <lineage>
        <taxon>Bacteria</taxon>
        <taxon>Bacillati</taxon>
        <taxon>Bacillota</taxon>
        <taxon>Bacilli</taxon>
        <taxon>Lactobacillales</taxon>
        <taxon>Streptococcaceae</taxon>
        <taxon>Floricoccus</taxon>
    </lineage>
</organism>
<dbReference type="STRING" id="1859473.BG261_00850"/>
<dbReference type="Proteomes" id="UP000178622">
    <property type="component" value="Unassembled WGS sequence"/>
</dbReference>
<proteinExistence type="predicted"/>
<dbReference type="Gene3D" id="3.40.570.10">
    <property type="entry name" value="Extracellular Endonuclease, subunit A"/>
    <property type="match status" value="1"/>
</dbReference>
<name>A0A1E8GQE4_9LACT</name>
<dbReference type="AlphaFoldDB" id="A0A1E8GQE4"/>
<dbReference type="RefSeq" id="WP_070791268.1">
    <property type="nucleotide sequence ID" value="NZ_MKIR01000001.1"/>
</dbReference>
<reference evidence="2" key="1">
    <citation type="submission" date="2016-09" db="EMBL/GenBank/DDBJ databases">
        <title>Draft genome sequence of a novel species of the family Streptococcaceae isolated from flowers.</title>
        <authorList>
            <person name="Chuah L.-O."/>
            <person name="Yap K.-P."/>
            <person name="Thong K.L."/>
            <person name="Liong M.T."/>
            <person name="Ahmad R."/>
            <person name="Rusul G."/>
        </authorList>
    </citation>
    <scope>NUCLEOTIDE SEQUENCE [LARGE SCALE GENOMIC DNA]</scope>
    <source>
        <strain evidence="2">DF1</strain>
    </source>
</reference>
<dbReference type="InterPro" id="IPR044929">
    <property type="entry name" value="DNA/RNA_non-sp_Endonuclease_sf"/>
</dbReference>
<accession>A0A1E8GQE4</accession>